<proteinExistence type="predicted"/>
<feature type="domain" description="FKB95-like N-terminal Kelch" evidence="1">
    <location>
        <begin position="5"/>
        <end position="261"/>
    </location>
</feature>
<accession>A0A7G2ECA4</accession>
<organism evidence="2 3">
    <name type="scientific">Arabidopsis thaliana</name>
    <name type="common">Mouse-ear cress</name>
    <dbReference type="NCBI Taxonomy" id="3702"/>
    <lineage>
        <taxon>Eukaryota</taxon>
        <taxon>Viridiplantae</taxon>
        <taxon>Streptophyta</taxon>
        <taxon>Embryophyta</taxon>
        <taxon>Tracheophyta</taxon>
        <taxon>Spermatophyta</taxon>
        <taxon>Magnoliopsida</taxon>
        <taxon>eudicotyledons</taxon>
        <taxon>Gunneridae</taxon>
        <taxon>Pentapetalae</taxon>
        <taxon>rosids</taxon>
        <taxon>malvids</taxon>
        <taxon>Brassicales</taxon>
        <taxon>Brassicaceae</taxon>
        <taxon>Camelineae</taxon>
        <taxon>Arabidopsis</taxon>
    </lineage>
</organism>
<dbReference type="AlphaFoldDB" id="A0A7G2ECA4"/>
<protein>
    <submittedName>
        <fullName evidence="2">(thale cress) hypothetical protein</fullName>
    </submittedName>
</protein>
<dbReference type="InterPro" id="IPR015915">
    <property type="entry name" value="Kelch-typ_b-propeller"/>
</dbReference>
<dbReference type="Pfam" id="PF25210">
    <property type="entry name" value="Kelch_FKB95"/>
    <property type="match status" value="1"/>
</dbReference>
<name>A0A7G2ECA4_ARATH</name>
<dbReference type="EMBL" id="LR881467">
    <property type="protein sequence ID" value="CAD5319174.1"/>
    <property type="molecule type" value="Genomic_DNA"/>
</dbReference>
<sequence length="277" mass="31658">MKFNWFTLSRSEKKTAIEYQLVPLITFPSSHSMLSSTNVVVGSKIYSIIGRSAKPCSDLWILDTRTGKLTNGPSMKVPFPREAAVGLVEGKIYVTGLGQGENQMQVFDPESQNWTFASEEKVRSLEEKVFIMDNESRRYFYNVREGRLKGTMWMESDRISSLCVVDGVLYGYFRWGNYRELMWADTKLNAWRRLNTRDGKTLEEDVSYTIAMSGYNGKLAVFWSVNESDYTKKNNEVMFKLIVLDRVGDVICGTVEWSGVVGTVKAFDFLRCLVVSH</sequence>
<reference evidence="2 3" key="1">
    <citation type="submission" date="2020-09" db="EMBL/GenBank/DDBJ databases">
        <authorList>
            <person name="Ashkenazy H."/>
        </authorList>
    </citation>
    <scope>NUCLEOTIDE SEQUENCE [LARGE SCALE GENOMIC DNA]</scope>
    <source>
        <strain evidence="3">cv. Cdm-0</strain>
    </source>
</reference>
<evidence type="ECO:0000259" key="1">
    <source>
        <dbReference type="Pfam" id="PF25210"/>
    </source>
</evidence>
<dbReference type="PANTHER" id="PTHR24414:SF143">
    <property type="entry name" value="F-BOX DOMAIN-CONTAINING PROTEIN"/>
    <property type="match status" value="1"/>
</dbReference>
<evidence type="ECO:0000313" key="3">
    <source>
        <dbReference type="Proteomes" id="UP000516314"/>
    </source>
</evidence>
<dbReference type="Proteomes" id="UP000516314">
    <property type="component" value="Chromosome 2"/>
</dbReference>
<dbReference type="InterPro" id="IPR050354">
    <property type="entry name" value="F-box/kelch-repeat_ARATH"/>
</dbReference>
<dbReference type="PANTHER" id="PTHR24414">
    <property type="entry name" value="F-BOX/KELCH-REPEAT PROTEIN SKIP4"/>
    <property type="match status" value="1"/>
</dbReference>
<dbReference type="InterPro" id="IPR057499">
    <property type="entry name" value="Kelch_FKB95"/>
</dbReference>
<dbReference type="SUPFAM" id="SSF117281">
    <property type="entry name" value="Kelch motif"/>
    <property type="match status" value="1"/>
</dbReference>
<gene>
    <name evidence="2" type="ORF">AT9943_LOCUS7364</name>
</gene>
<dbReference type="Gene3D" id="2.120.10.80">
    <property type="entry name" value="Kelch-type beta propeller"/>
    <property type="match status" value="1"/>
</dbReference>
<evidence type="ECO:0000313" key="2">
    <source>
        <dbReference type="EMBL" id="CAD5319174.1"/>
    </source>
</evidence>